<feature type="transmembrane region" description="Helical" evidence="1">
    <location>
        <begin position="20"/>
        <end position="38"/>
    </location>
</feature>
<gene>
    <name evidence="2" type="ordered locus">ETAE_1170</name>
</gene>
<keyword evidence="1" id="KW-0812">Transmembrane</keyword>
<dbReference type="EMBL" id="CP001135">
    <property type="protein sequence ID" value="ACY84015.1"/>
    <property type="molecule type" value="Genomic_DNA"/>
</dbReference>
<evidence type="ECO:0000256" key="1">
    <source>
        <dbReference type="SAM" id="Phobius"/>
    </source>
</evidence>
<dbReference type="KEGG" id="etr:ETAE_1170"/>
<accession>A0AAU8P2C6</accession>
<reference evidence="2 3" key="1">
    <citation type="journal article" date="2009" name="PLoS ONE">
        <title>Genome sequence of the versatile fish pathogen Edwardsiella tarda provides insights into its adaptation to broad host ranges and intracellular niches.</title>
        <authorList>
            <person name="Wang Q."/>
            <person name="Yang M."/>
            <person name="Xiao J."/>
            <person name="Wu H."/>
            <person name="Wang X."/>
            <person name="Lv Y."/>
            <person name="Xu L."/>
            <person name="Zheng H."/>
            <person name="Wang S."/>
            <person name="Zhao G."/>
            <person name="Liu Q."/>
            <person name="Zhang Y."/>
        </authorList>
    </citation>
    <scope>NUCLEOTIDE SEQUENCE [LARGE SCALE GENOMIC DNA]</scope>
    <source>
        <strain evidence="3">EIB202 / CCTCC M208068</strain>
    </source>
</reference>
<name>A0AAU8P2C6_EDWPI</name>
<keyword evidence="3" id="KW-1185">Reference proteome</keyword>
<organism evidence="2 3">
    <name type="scientific">Edwardsiella piscicida</name>
    <dbReference type="NCBI Taxonomy" id="1263550"/>
    <lineage>
        <taxon>Bacteria</taxon>
        <taxon>Pseudomonadati</taxon>
        <taxon>Pseudomonadota</taxon>
        <taxon>Gammaproteobacteria</taxon>
        <taxon>Enterobacterales</taxon>
        <taxon>Hafniaceae</taxon>
        <taxon>Edwardsiella</taxon>
    </lineage>
</organism>
<dbReference type="AlphaFoldDB" id="A0AAU8P2C6"/>
<evidence type="ECO:0000313" key="3">
    <source>
        <dbReference type="Proteomes" id="UP000002634"/>
    </source>
</evidence>
<evidence type="ECO:0000313" key="2">
    <source>
        <dbReference type="EMBL" id="ACY84015.1"/>
    </source>
</evidence>
<protein>
    <submittedName>
        <fullName evidence="2">Uncharacterized protein</fullName>
    </submittedName>
</protein>
<proteinExistence type="predicted"/>
<sequence length="47" mass="5453">MTATNYNKLEYTCKNNDSMMFGFNFVLLFINTVSSKQFSSCRDPGRM</sequence>
<keyword evidence="1" id="KW-0472">Membrane</keyword>
<dbReference type="Proteomes" id="UP000002634">
    <property type="component" value="Chromosome"/>
</dbReference>
<keyword evidence="1" id="KW-1133">Transmembrane helix</keyword>